<protein>
    <submittedName>
        <fullName evidence="1">Uncharacterized protein</fullName>
    </submittedName>
</protein>
<dbReference type="EMBL" id="BK014797">
    <property type="protein sequence ID" value="DAD76258.1"/>
    <property type="molecule type" value="Genomic_DNA"/>
</dbReference>
<evidence type="ECO:0000313" key="1">
    <source>
        <dbReference type="EMBL" id="DAD76258.1"/>
    </source>
</evidence>
<reference evidence="1" key="1">
    <citation type="journal article" date="2021" name="Proc. Natl. Acad. Sci. U.S.A.">
        <title>A Catalog of Tens of Thousands of Viruses from Human Metagenomes Reveals Hidden Associations with Chronic Diseases.</title>
        <authorList>
            <person name="Tisza M.J."/>
            <person name="Buck C.B."/>
        </authorList>
    </citation>
    <scope>NUCLEOTIDE SEQUENCE</scope>
    <source>
        <strain evidence="1">CtrfD19</strain>
    </source>
</reference>
<sequence length="128" mass="14092">MADVFTDGSSKKKILWSGSVVLPAPVSLSVNDELIWTSDTGRTLSGRMVGDVIAEKKNLSIKWGFLTEGSVKLIKNTLVAGYFPFSFHDCGVDITIESYRGTLSKEHLGDIGDGEYWYKSVSVDIIQR</sequence>
<proteinExistence type="predicted"/>
<organism evidence="1">
    <name type="scientific">Siphoviridae sp. ctrfD19</name>
    <dbReference type="NCBI Taxonomy" id="2826478"/>
    <lineage>
        <taxon>Viruses</taxon>
        <taxon>Duplodnaviria</taxon>
        <taxon>Heunggongvirae</taxon>
        <taxon>Uroviricota</taxon>
        <taxon>Caudoviricetes</taxon>
    </lineage>
</organism>
<accession>A0A8S5M1Z8</accession>
<name>A0A8S5M1Z8_9CAUD</name>